<feature type="domain" description="DUF6533" evidence="2">
    <location>
        <begin position="1"/>
        <end position="39"/>
    </location>
</feature>
<dbReference type="EMBL" id="KV722462">
    <property type="protein sequence ID" value="OCH88097.1"/>
    <property type="molecule type" value="Genomic_DNA"/>
</dbReference>
<dbReference type="OrthoDB" id="2756498at2759"/>
<organism evidence="3 4">
    <name type="scientific">Obba rivulosa</name>
    <dbReference type="NCBI Taxonomy" id="1052685"/>
    <lineage>
        <taxon>Eukaryota</taxon>
        <taxon>Fungi</taxon>
        <taxon>Dikarya</taxon>
        <taxon>Basidiomycota</taxon>
        <taxon>Agaricomycotina</taxon>
        <taxon>Agaricomycetes</taxon>
        <taxon>Polyporales</taxon>
        <taxon>Gelatoporiaceae</taxon>
        <taxon>Obba</taxon>
    </lineage>
</organism>
<feature type="transmembrane region" description="Helical" evidence="1">
    <location>
        <begin position="37"/>
        <end position="57"/>
    </location>
</feature>
<keyword evidence="4" id="KW-1185">Reference proteome</keyword>
<feature type="transmembrane region" description="Helical" evidence="1">
    <location>
        <begin position="122"/>
        <end position="145"/>
    </location>
</feature>
<accession>A0A8E2ATY3</accession>
<name>A0A8E2ATY3_9APHY</name>
<sequence>ALVIYDHLATLSRELDWIWNRKFTSVTLLFHLNRWTILLYTILNIVGEFLPITSLSLRWSQRLRLSARSFLFTLWAVFSAVRMYALSRGDWRLTLAVFALSMVPGGVNAVKWQDLTINADVALTSLTHRICAMAADLLIILVTWYRTFTLKRASDRHGIKTPLITLLLRDGIWHDSHLFFWLW</sequence>
<dbReference type="Pfam" id="PF20151">
    <property type="entry name" value="DUF6533"/>
    <property type="match status" value="1"/>
</dbReference>
<feature type="transmembrane region" description="Helical" evidence="1">
    <location>
        <begin position="69"/>
        <end position="85"/>
    </location>
</feature>
<feature type="non-terminal residue" evidence="3">
    <location>
        <position position="183"/>
    </location>
</feature>
<evidence type="ECO:0000313" key="4">
    <source>
        <dbReference type="Proteomes" id="UP000250043"/>
    </source>
</evidence>
<proteinExistence type="predicted"/>
<keyword evidence="1" id="KW-0812">Transmembrane</keyword>
<evidence type="ECO:0000259" key="2">
    <source>
        <dbReference type="Pfam" id="PF20151"/>
    </source>
</evidence>
<keyword evidence="1" id="KW-1133">Transmembrane helix</keyword>
<reference evidence="3 4" key="1">
    <citation type="submission" date="2016-07" db="EMBL/GenBank/DDBJ databases">
        <title>Draft genome of the white-rot fungus Obba rivulosa 3A-2.</title>
        <authorList>
            <consortium name="DOE Joint Genome Institute"/>
            <person name="Miettinen O."/>
            <person name="Riley R."/>
            <person name="Acob R."/>
            <person name="Barry K."/>
            <person name="Cullen D."/>
            <person name="De Vries R."/>
            <person name="Hainaut M."/>
            <person name="Hatakka A."/>
            <person name="Henrissat B."/>
            <person name="Hilden K."/>
            <person name="Kuo R."/>
            <person name="Labutti K."/>
            <person name="Lipzen A."/>
            <person name="Makela M.R."/>
            <person name="Sandor L."/>
            <person name="Spatafora J.W."/>
            <person name="Grigoriev I.V."/>
            <person name="Hibbett D.S."/>
        </authorList>
    </citation>
    <scope>NUCLEOTIDE SEQUENCE [LARGE SCALE GENOMIC DNA]</scope>
    <source>
        <strain evidence="3 4">3A-2</strain>
    </source>
</reference>
<keyword evidence="1" id="KW-0472">Membrane</keyword>
<evidence type="ECO:0000256" key="1">
    <source>
        <dbReference type="SAM" id="Phobius"/>
    </source>
</evidence>
<gene>
    <name evidence="3" type="ORF">OBBRIDRAFT_735073</name>
</gene>
<dbReference type="AlphaFoldDB" id="A0A8E2ATY3"/>
<evidence type="ECO:0000313" key="3">
    <source>
        <dbReference type="EMBL" id="OCH88097.1"/>
    </source>
</evidence>
<protein>
    <recommendedName>
        <fullName evidence="2">DUF6533 domain-containing protein</fullName>
    </recommendedName>
</protein>
<dbReference type="InterPro" id="IPR045340">
    <property type="entry name" value="DUF6533"/>
</dbReference>
<dbReference type="Proteomes" id="UP000250043">
    <property type="component" value="Unassembled WGS sequence"/>
</dbReference>